<accession>A0A6J5LJK6</accession>
<proteinExistence type="predicted"/>
<dbReference type="EMBL" id="LR796274">
    <property type="protein sequence ID" value="CAB4133247.1"/>
    <property type="molecule type" value="Genomic_DNA"/>
</dbReference>
<reference evidence="1" key="1">
    <citation type="submission" date="2020-04" db="EMBL/GenBank/DDBJ databases">
        <authorList>
            <person name="Chiriac C."/>
            <person name="Salcher M."/>
            <person name="Ghai R."/>
            <person name="Kavagutti S V."/>
        </authorList>
    </citation>
    <scope>NUCLEOTIDE SEQUENCE</scope>
</reference>
<evidence type="ECO:0000313" key="1">
    <source>
        <dbReference type="EMBL" id="CAB4133247.1"/>
    </source>
</evidence>
<protein>
    <submittedName>
        <fullName evidence="1">Uncharacterized protein</fullName>
    </submittedName>
</protein>
<organism evidence="1">
    <name type="scientific">uncultured Caudovirales phage</name>
    <dbReference type="NCBI Taxonomy" id="2100421"/>
    <lineage>
        <taxon>Viruses</taxon>
        <taxon>Duplodnaviria</taxon>
        <taxon>Heunggongvirae</taxon>
        <taxon>Uroviricota</taxon>
        <taxon>Caudoviricetes</taxon>
        <taxon>Peduoviridae</taxon>
        <taxon>Maltschvirus</taxon>
        <taxon>Maltschvirus maltsch</taxon>
    </lineage>
</organism>
<name>A0A6J5LJK6_9CAUD</name>
<gene>
    <name evidence="1" type="ORF">UFOVP257_96</name>
</gene>
<sequence length="78" mass="8936">MSDYDMSIHTNPDAMAWTKFFRELNPDCNVSDETMLGWFANAMMAMHDHLVLKGNPINGDHAQYLIDKENGVNNETIF</sequence>